<dbReference type="EMBL" id="KZ559513">
    <property type="protein sequence ID" value="PLN84159.1"/>
    <property type="molecule type" value="Genomic_DNA"/>
</dbReference>
<dbReference type="AlphaFoldDB" id="A0A2J5I2T7"/>
<gene>
    <name evidence="1" type="ORF">BDW42DRAFT_183722</name>
</gene>
<dbReference type="Proteomes" id="UP000235023">
    <property type="component" value="Unassembled WGS sequence"/>
</dbReference>
<organism evidence="1 2">
    <name type="scientific">Aspergillus taichungensis</name>
    <dbReference type="NCBI Taxonomy" id="482145"/>
    <lineage>
        <taxon>Eukaryota</taxon>
        <taxon>Fungi</taxon>
        <taxon>Dikarya</taxon>
        <taxon>Ascomycota</taxon>
        <taxon>Pezizomycotina</taxon>
        <taxon>Eurotiomycetes</taxon>
        <taxon>Eurotiomycetidae</taxon>
        <taxon>Eurotiales</taxon>
        <taxon>Aspergillaceae</taxon>
        <taxon>Aspergillus</taxon>
        <taxon>Aspergillus subgen. Circumdati</taxon>
    </lineage>
</organism>
<protein>
    <submittedName>
        <fullName evidence="1">Uncharacterized protein</fullName>
    </submittedName>
</protein>
<name>A0A2J5I2T7_9EURO</name>
<dbReference type="OrthoDB" id="4499271at2759"/>
<reference evidence="2" key="1">
    <citation type="submission" date="2017-12" db="EMBL/GenBank/DDBJ databases">
        <authorList>
            <consortium name="DOE Joint Genome Institute"/>
            <person name="Mondo S.J."/>
            <person name="Kjaerbolling I."/>
            <person name="Vesth T.C."/>
            <person name="Frisvad J.C."/>
            <person name="Nybo J.L."/>
            <person name="Theobald S."/>
            <person name="Kuo A."/>
            <person name="Bowyer P."/>
            <person name="Matsuda Y."/>
            <person name="Lyhne E.K."/>
            <person name="Kogle M.E."/>
            <person name="Clum A."/>
            <person name="Lipzen A."/>
            <person name="Salamov A."/>
            <person name="Ngan C.Y."/>
            <person name="Daum C."/>
            <person name="Chiniquy J."/>
            <person name="Barry K."/>
            <person name="LaButti K."/>
            <person name="Haridas S."/>
            <person name="Simmons B.A."/>
            <person name="Magnuson J.K."/>
            <person name="Mortensen U.H."/>
            <person name="Larsen T.O."/>
            <person name="Grigoriev I.V."/>
            <person name="Baker S.E."/>
            <person name="Andersen M.R."/>
            <person name="Nordberg H.P."/>
            <person name="Cantor M.N."/>
            <person name="Hua S.X."/>
        </authorList>
    </citation>
    <scope>NUCLEOTIDE SEQUENCE [LARGE SCALE GENOMIC DNA]</scope>
    <source>
        <strain evidence="2">IBT 19404</strain>
    </source>
</reference>
<sequence length="317" mass="37252">MLCGLPFHPAKRAMRDFKYTDQPLSYMLAMQVGNLLRQVQIPHILWGGKMFDLLLLNDNVGTLDFVIPDHLMDNAIRVLRDAHLQDEIETLQNKNCRWLKNKQENVRPLEPWPHHWFHLDPEPPCKDTYCQGHCGRPVRLYLRCHADLVLHRKSDCLWSFPDFTLDDPDYHDPNYMLANDPRLPESEPGDLGRIPDPNCRLQILTPARYIESIITLRARDWLTTDQGEHWYKILLRIFNTHKNRPIPGRCALLGPLLLREPFRKWWSLFLKDVPPFDHDLVVAHLRDIEAGFVELREVLMREGALPETPFTWALKSN</sequence>
<evidence type="ECO:0000313" key="2">
    <source>
        <dbReference type="Proteomes" id="UP000235023"/>
    </source>
</evidence>
<evidence type="ECO:0000313" key="1">
    <source>
        <dbReference type="EMBL" id="PLN84159.1"/>
    </source>
</evidence>
<accession>A0A2J5I2T7</accession>
<proteinExistence type="predicted"/>
<keyword evidence="2" id="KW-1185">Reference proteome</keyword>